<comment type="caution">
    <text evidence="2">The sequence shown here is derived from an EMBL/GenBank/DDBJ whole genome shotgun (WGS) entry which is preliminary data.</text>
</comment>
<dbReference type="Proteomes" id="UP001274321">
    <property type="component" value="Unassembled WGS sequence"/>
</dbReference>
<name>A0ABU4RN62_9HYPH</name>
<dbReference type="SMART" id="SM00869">
    <property type="entry name" value="Autotransporter"/>
    <property type="match status" value="1"/>
</dbReference>
<dbReference type="InterPro" id="IPR005546">
    <property type="entry name" value="Autotransporte_beta"/>
</dbReference>
<keyword evidence="3" id="KW-1185">Reference proteome</keyword>
<dbReference type="Gene3D" id="2.40.128.130">
    <property type="entry name" value="Autotransporter beta-domain"/>
    <property type="match status" value="1"/>
</dbReference>
<sequence>TDQLALGQSGAGSRGGIGDAAAAGATAMNTVTVTGASSYALFGQSATGNGNSGAVNLVAQESLFARGGDSVAVYGESSASGGKGNISMALNGDYTIGGDGTGVGAMIVGGADNTLVNNSVLFTLGLPPISALALEGVPGSLAAMLDDLSPEPPTGPGDPPMRNTIFATFGDDVILNELGRVIGNVDLGTGINRFENGASASMVATQQILLGEDGLYLNEGLFTNSGIGKIRNLEAGGPAPAAYAVDLTGGFEQAASGSFVTDIDLDTQLTDRLNISGTGDFDGTAPLNFLSIDKLFERYTIARAEDGMTADGFTPTFRPTVGFDFTSTVENGTDLVLFAEKPSFISLAQDPASGTTDSNVFALADYFDGLEAASSPENPMARLINMLRFLPDEQTLGETLTRLTPSYAVHSFELMNRSTAQVLDAGRDCGGRAQDEDPLARCVWFSISPNLRYERDAGDGATDRDDKLQVISLGGRFEVSDNWSLGGVVAHTSYESDISMGDALLSSTEGSGWQGYALAKYSAGSFFADFLVGGGTAEFSGQRDTTVQQVESTPGETLEGVYLPDILLPGIGNQVTYTQDGEQFALSTKAGVNYRFGSFYLEPSLQVDARWSSISGEETGSLAAFTFDGSSGWFFSATPGLELGTEFAVARNVDLRLFVNGGIELSNHSWELEGGFTAAAELDAPLLRLTEDVDSPLYKVGLGAEILSSEGVKLGVSYDGAFGDLTTQHSFAGRLGFQF</sequence>
<reference evidence="2 3" key="1">
    <citation type="submission" date="2023-11" db="EMBL/GenBank/DDBJ databases">
        <authorList>
            <person name="Bao R."/>
        </authorList>
    </citation>
    <scope>NUCLEOTIDE SEQUENCE [LARGE SCALE GENOMIC DNA]</scope>
    <source>
        <strain evidence="2 3">PJ23</strain>
    </source>
</reference>
<proteinExistence type="predicted"/>
<feature type="domain" description="Autotransporter" evidence="1">
    <location>
        <begin position="436"/>
        <end position="739"/>
    </location>
</feature>
<gene>
    <name evidence="2" type="ORF">SCD90_09385</name>
</gene>
<dbReference type="InterPro" id="IPR036709">
    <property type="entry name" value="Autotransporte_beta_dom_sf"/>
</dbReference>
<dbReference type="RefSeq" id="WP_319844391.1">
    <property type="nucleotide sequence ID" value="NZ_JAXAFJ010000004.1"/>
</dbReference>
<evidence type="ECO:0000313" key="2">
    <source>
        <dbReference type="EMBL" id="MDX6806277.1"/>
    </source>
</evidence>
<organism evidence="2 3">
    <name type="scientific">Terrihabitans rhizophilus</name>
    <dbReference type="NCBI Taxonomy" id="3092662"/>
    <lineage>
        <taxon>Bacteria</taxon>
        <taxon>Pseudomonadati</taxon>
        <taxon>Pseudomonadota</taxon>
        <taxon>Alphaproteobacteria</taxon>
        <taxon>Hyphomicrobiales</taxon>
        <taxon>Terrihabitans</taxon>
    </lineage>
</organism>
<dbReference type="SUPFAM" id="SSF103515">
    <property type="entry name" value="Autotransporter"/>
    <property type="match status" value="1"/>
</dbReference>
<protein>
    <submittedName>
        <fullName evidence="2">Autotransporter outer membrane beta-barrel domain-containing protein</fullName>
    </submittedName>
</protein>
<evidence type="ECO:0000259" key="1">
    <source>
        <dbReference type="PROSITE" id="PS51208"/>
    </source>
</evidence>
<dbReference type="EMBL" id="JAXAFJ010000004">
    <property type="protein sequence ID" value="MDX6806277.1"/>
    <property type="molecule type" value="Genomic_DNA"/>
</dbReference>
<evidence type="ECO:0000313" key="3">
    <source>
        <dbReference type="Proteomes" id="UP001274321"/>
    </source>
</evidence>
<feature type="non-terminal residue" evidence="2">
    <location>
        <position position="1"/>
    </location>
</feature>
<accession>A0ABU4RN62</accession>
<dbReference type="PROSITE" id="PS51208">
    <property type="entry name" value="AUTOTRANSPORTER"/>
    <property type="match status" value="1"/>
</dbReference>